<keyword evidence="13" id="KW-0443">Lipid metabolism</keyword>
<evidence type="ECO:0000256" key="16">
    <source>
        <dbReference type="ARBA" id="ARBA00023209"/>
    </source>
</evidence>
<keyword evidence="11" id="KW-0999">Mitochondrion inner membrane</keyword>
<keyword evidence="17" id="KW-1208">Phospholipid metabolism</keyword>
<keyword evidence="12" id="KW-0460">Magnesium</keyword>
<keyword evidence="9" id="KW-0808">Transferase</keyword>
<evidence type="ECO:0000256" key="12">
    <source>
        <dbReference type="ARBA" id="ARBA00022842"/>
    </source>
</evidence>
<dbReference type="PANTHER" id="PTHR13619">
    <property type="entry name" value="PHOSPHATIDATE CYTIDYLYLTRANSFERASE, MITOCHONDRIAL"/>
    <property type="match status" value="1"/>
</dbReference>
<evidence type="ECO:0000256" key="18">
    <source>
        <dbReference type="ARBA" id="ARBA00029893"/>
    </source>
</evidence>
<evidence type="ECO:0000256" key="2">
    <source>
        <dbReference type="ARBA" id="ARBA00004443"/>
    </source>
</evidence>
<feature type="compositionally biased region" description="Basic and acidic residues" evidence="19">
    <location>
        <begin position="50"/>
        <end position="59"/>
    </location>
</feature>
<dbReference type="InterPro" id="IPR015222">
    <property type="entry name" value="Tam41"/>
</dbReference>
<keyword evidence="10" id="KW-0548">Nucleotidyltransferase</keyword>
<feature type="compositionally biased region" description="Polar residues" evidence="19">
    <location>
        <begin position="37"/>
        <end position="49"/>
    </location>
</feature>
<sequence>MRRALHTTRGLLHVKELPWVKPRPSITSKNHSKNRSPKQNPNSSASNHAESTKEEELKDELKDKLNGILDTLPKAEFAFGYGSGVFPQDGLKSDKEPQIDFILAVDDVTSFHTANMSQNPSHYSSLPLLLGPSPTSRFTSLGPGLYFNPYCPINSSSVKYGVLSTRSLLSDLETWSSLYASGRMHKPINVLKPSPTISKSQSKNLKMALSCTLLMSSEFEKSWGDLFMGISNISYSGDLRMSIKAEDPDKVNKIVNSKGQVEKFRDLYGPHLRELEAEGVLQINEGGVEWDESAGGALREKLPERYREDLRRELERTVRWASTVQSLKGAVTAGAGKGVDYLWEKFKKGMK</sequence>
<evidence type="ECO:0000256" key="7">
    <source>
        <dbReference type="ARBA" id="ARBA00018337"/>
    </source>
</evidence>
<dbReference type="EC" id="2.7.7.41" evidence="6"/>
<comment type="cofactor">
    <cofactor evidence="1">
        <name>Mg(2+)</name>
        <dbReference type="ChEBI" id="CHEBI:18420"/>
    </cofactor>
</comment>
<evidence type="ECO:0000256" key="10">
    <source>
        <dbReference type="ARBA" id="ARBA00022695"/>
    </source>
</evidence>
<keyword evidence="8" id="KW-0444">Lipid biosynthesis</keyword>
<name>A0A9W7EQU4_9STRA</name>
<evidence type="ECO:0000256" key="8">
    <source>
        <dbReference type="ARBA" id="ARBA00022516"/>
    </source>
</evidence>
<evidence type="ECO:0000256" key="13">
    <source>
        <dbReference type="ARBA" id="ARBA00023098"/>
    </source>
</evidence>
<keyword evidence="16" id="KW-0594">Phospholipid biosynthesis</keyword>
<evidence type="ECO:0000256" key="5">
    <source>
        <dbReference type="ARBA" id="ARBA00005458"/>
    </source>
</evidence>
<evidence type="ECO:0000256" key="6">
    <source>
        <dbReference type="ARBA" id="ARBA00012487"/>
    </source>
</evidence>
<evidence type="ECO:0000313" key="21">
    <source>
        <dbReference type="Proteomes" id="UP001165085"/>
    </source>
</evidence>
<dbReference type="AlphaFoldDB" id="A0A9W7EQU4"/>
<evidence type="ECO:0000256" key="1">
    <source>
        <dbReference type="ARBA" id="ARBA00001946"/>
    </source>
</evidence>
<dbReference type="GO" id="GO:0004605">
    <property type="term" value="F:phosphatidate cytidylyltransferase activity"/>
    <property type="evidence" value="ECO:0007669"/>
    <property type="project" value="UniProtKB-EC"/>
</dbReference>
<comment type="caution">
    <text evidence="20">The sequence shown here is derived from an EMBL/GenBank/DDBJ whole genome shotgun (WGS) entry which is preliminary data.</text>
</comment>
<evidence type="ECO:0000256" key="9">
    <source>
        <dbReference type="ARBA" id="ARBA00022679"/>
    </source>
</evidence>
<dbReference type="Pfam" id="PF09139">
    <property type="entry name" value="Tam41_Mmp37"/>
    <property type="match status" value="2"/>
</dbReference>
<evidence type="ECO:0000256" key="3">
    <source>
        <dbReference type="ARBA" id="ARBA00005119"/>
    </source>
</evidence>
<dbReference type="EMBL" id="BRXY01000312">
    <property type="protein sequence ID" value="GMH86323.1"/>
    <property type="molecule type" value="Genomic_DNA"/>
</dbReference>
<dbReference type="GO" id="GO:0016024">
    <property type="term" value="P:CDP-diacylglycerol biosynthetic process"/>
    <property type="evidence" value="ECO:0007669"/>
    <property type="project" value="TreeGrafter"/>
</dbReference>
<evidence type="ECO:0000256" key="14">
    <source>
        <dbReference type="ARBA" id="ARBA00023128"/>
    </source>
</evidence>
<dbReference type="PANTHER" id="PTHR13619:SF0">
    <property type="entry name" value="PHOSPHATIDATE CYTIDYLYLTRANSFERASE, MITOCHONDRIAL"/>
    <property type="match status" value="1"/>
</dbReference>
<gene>
    <name evidence="20" type="ORF">TrST_g67</name>
</gene>
<keyword evidence="15" id="KW-0472">Membrane</keyword>
<evidence type="ECO:0000256" key="19">
    <source>
        <dbReference type="SAM" id="MobiDB-lite"/>
    </source>
</evidence>
<protein>
    <recommendedName>
        <fullName evidence="7">Phosphatidate cytidylyltransferase, mitochondrial</fullName>
        <ecNumber evidence="6">2.7.7.41</ecNumber>
    </recommendedName>
    <alternativeName>
        <fullName evidence="18">CDP-diacylglycerol synthase</fullName>
    </alternativeName>
</protein>
<keyword evidence="21" id="KW-1185">Reference proteome</keyword>
<reference evidence="21" key="1">
    <citation type="journal article" date="2023" name="Commun. Biol.">
        <title>Genome analysis of Parmales, the sister group of diatoms, reveals the evolutionary specialization of diatoms from phago-mixotrophs to photoautotrophs.</title>
        <authorList>
            <person name="Ban H."/>
            <person name="Sato S."/>
            <person name="Yoshikawa S."/>
            <person name="Yamada K."/>
            <person name="Nakamura Y."/>
            <person name="Ichinomiya M."/>
            <person name="Sato N."/>
            <person name="Blanc-Mathieu R."/>
            <person name="Endo H."/>
            <person name="Kuwata A."/>
            <person name="Ogata H."/>
        </authorList>
    </citation>
    <scope>NUCLEOTIDE SEQUENCE [LARGE SCALE GENOMIC DNA]</scope>
    <source>
        <strain evidence="21">NIES 3701</strain>
    </source>
</reference>
<comment type="similarity">
    <text evidence="5">Belongs to the TAM41 family.</text>
</comment>
<evidence type="ECO:0000256" key="17">
    <source>
        <dbReference type="ARBA" id="ARBA00023264"/>
    </source>
</evidence>
<feature type="region of interest" description="Disordered" evidence="19">
    <location>
        <begin position="22"/>
        <end position="59"/>
    </location>
</feature>
<evidence type="ECO:0000256" key="4">
    <source>
        <dbReference type="ARBA" id="ARBA00005189"/>
    </source>
</evidence>
<comment type="pathway">
    <text evidence="4">Lipid metabolism.</text>
</comment>
<dbReference type="GO" id="GO:0005743">
    <property type="term" value="C:mitochondrial inner membrane"/>
    <property type="evidence" value="ECO:0007669"/>
    <property type="project" value="UniProtKB-SubCell"/>
</dbReference>
<dbReference type="PIRSF" id="PIRSF028840">
    <property type="entry name" value="Mmp37"/>
    <property type="match status" value="1"/>
</dbReference>
<evidence type="ECO:0000256" key="15">
    <source>
        <dbReference type="ARBA" id="ARBA00023136"/>
    </source>
</evidence>
<dbReference type="OrthoDB" id="341477at2759"/>
<proteinExistence type="inferred from homology"/>
<keyword evidence="14" id="KW-0496">Mitochondrion</keyword>
<dbReference type="GO" id="GO:0032049">
    <property type="term" value="P:cardiolipin biosynthetic process"/>
    <property type="evidence" value="ECO:0007669"/>
    <property type="project" value="InterPro"/>
</dbReference>
<comment type="subcellular location">
    <subcellularLocation>
        <location evidence="2">Mitochondrion inner membrane</location>
        <topology evidence="2">Peripheral membrane protein</topology>
        <orientation evidence="2">Matrix side</orientation>
    </subcellularLocation>
</comment>
<comment type="pathway">
    <text evidence="3">Phospholipid metabolism; CDP-diacylglycerol biosynthesis; CDP-diacylglycerol from sn-glycerol 3-phosphate: step 3/3.</text>
</comment>
<evidence type="ECO:0000313" key="20">
    <source>
        <dbReference type="EMBL" id="GMH86323.1"/>
    </source>
</evidence>
<organism evidence="20 21">
    <name type="scientific">Triparma strigata</name>
    <dbReference type="NCBI Taxonomy" id="1606541"/>
    <lineage>
        <taxon>Eukaryota</taxon>
        <taxon>Sar</taxon>
        <taxon>Stramenopiles</taxon>
        <taxon>Ochrophyta</taxon>
        <taxon>Bolidophyceae</taxon>
        <taxon>Parmales</taxon>
        <taxon>Triparmaceae</taxon>
        <taxon>Triparma</taxon>
    </lineage>
</organism>
<dbReference type="Proteomes" id="UP001165085">
    <property type="component" value="Unassembled WGS sequence"/>
</dbReference>
<evidence type="ECO:0000256" key="11">
    <source>
        <dbReference type="ARBA" id="ARBA00022792"/>
    </source>
</evidence>
<accession>A0A9W7EQU4</accession>